<keyword evidence="4" id="KW-1185">Reference proteome</keyword>
<name>A0ABW3EZ70_9ACTN</name>
<feature type="signal peptide" evidence="2">
    <location>
        <begin position="1"/>
        <end position="21"/>
    </location>
</feature>
<accession>A0ABW3EZ70</accession>
<reference evidence="4" key="1">
    <citation type="journal article" date="2019" name="Int. J. Syst. Evol. Microbiol.">
        <title>The Global Catalogue of Microorganisms (GCM) 10K type strain sequencing project: providing services to taxonomists for standard genome sequencing and annotation.</title>
        <authorList>
            <consortium name="The Broad Institute Genomics Platform"/>
            <consortium name="The Broad Institute Genome Sequencing Center for Infectious Disease"/>
            <person name="Wu L."/>
            <person name="Ma J."/>
        </authorList>
    </citation>
    <scope>NUCLEOTIDE SEQUENCE [LARGE SCALE GENOMIC DNA]</scope>
    <source>
        <strain evidence="4">JCM 31202</strain>
    </source>
</reference>
<sequence length="324" mass="31908">MITLKAALIAASAVGTLSVGGGVTWAMTGAGSDTAAPMGAHASGPAAAREAAGAPAATPTCVPAPGAKLPEPGAKLPSSGAVPGTEGLRQQDVPEVDLPAGAAEGAKEKAGEFARNGLPRADVPTAAAGEAVAGAKESAAAKAEELRRKAADLPVCPPADGDAPAAASPGAPNARVPAKPGLPEAPAARLDCRDLDPAVEVGGPAEKALMLTKGLRHEATSRAARDLGGEKVCTVAQKWTGAGGRWLSVLRVQTPSGVGEQELREGLKLPSGGTPVAVAGASAWQLPGGHGVLVRDPSGYFMHVQGSPALGQVKDVAAALRQAR</sequence>
<feature type="compositionally biased region" description="Low complexity" evidence="1">
    <location>
        <begin position="36"/>
        <end position="67"/>
    </location>
</feature>
<evidence type="ECO:0008006" key="5">
    <source>
        <dbReference type="Google" id="ProtNLM"/>
    </source>
</evidence>
<feature type="chain" id="PRO_5045929182" description="DUF3558 domain-containing protein" evidence="2">
    <location>
        <begin position="22"/>
        <end position="324"/>
    </location>
</feature>
<evidence type="ECO:0000313" key="4">
    <source>
        <dbReference type="Proteomes" id="UP001596972"/>
    </source>
</evidence>
<proteinExistence type="predicted"/>
<evidence type="ECO:0000313" key="3">
    <source>
        <dbReference type="EMBL" id="MFD0904884.1"/>
    </source>
</evidence>
<protein>
    <recommendedName>
        <fullName evidence="5">DUF3558 domain-containing protein</fullName>
    </recommendedName>
</protein>
<dbReference type="RefSeq" id="WP_378305213.1">
    <property type="nucleotide sequence ID" value="NZ_JBHTJA010000103.1"/>
</dbReference>
<keyword evidence="2" id="KW-0732">Signal</keyword>
<gene>
    <name evidence="3" type="ORF">ACFQ11_31210</name>
</gene>
<evidence type="ECO:0000256" key="2">
    <source>
        <dbReference type="SAM" id="SignalP"/>
    </source>
</evidence>
<organism evidence="3 4">
    <name type="scientific">Actinomadura sediminis</name>
    <dbReference type="NCBI Taxonomy" id="1038904"/>
    <lineage>
        <taxon>Bacteria</taxon>
        <taxon>Bacillati</taxon>
        <taxon>Actinomycetota</taxon>
        <taxon>Actinomycetes</taxon>
        <taxon>Streptosporangiales</taxon>
        <taxon>Thermomonosporaceae</taxon>
        <taxon>Actinomadura</taxon>
    </lineage>
</organism>
<dbReference type="Proteomes" id="UP001596972">
    <property type="component" value="Unassembled WGS sequence"/>
</dbReference>
<comment type="caution">
    <text evidence="3">The sequence shown here is derived from an EMBL/GenBank/DDBJ whole genome shotgun (WGS) entry which is preliminary data.</text>
</comment>
<evidence type="ECO:0000256" key="1">
    <source>
        <dbReference type="SAM" id="MobiDB-lite"/>
    </source>
</evidence>
<feature type="region of interest" description="Disordered" evidence="1">
    <location>
        <begin position="36"/>
        <end position="92"/>
    </location>
</feature>
<dbReference type="EMBL" id="JBHTJA010000103">
    <property type="protein sequence ID" value="MFD0904884.1"/>
    <property type="molecule type" value="Genomic_DNA"/>
</dbReference>